<evidence type="ECO:0000259" key="1">
    <source>
        <dbReference type="Pfam" id="PF12770"/>
    </source>
</evidence>
<proteinExistence type="predicted"/>
<reference evidence="2 3" key="1">
    <citation type="submission" date="2014-04" db="EMBL/GenBank/DDBJ databases">
        <title>The Genome Sequence of Mycobacterium tuberculosis TKK-01-0051.</title>
        <authorList>
            <consortium name="The Broad Institute Genomics Platform"/>
            <consortium name="The Broad Institute Genome Sequencing Center for Infectious Disease"/>
            <person name="Earl A.M."/>
            <person name="Cohen K."/>
            <person name="Pym A."/>
            <person name="Bishai W."/>
            <person name="Maharaj K."/>
            <person name="Desjardins C."/>
            <person name="Abeel T."/>
            <person name="Young S."/>
            <person name="Zeng Q."/>
            <person name="Gargeya S."/>
            <person name="Abouelleil A."/>
            <person name="Alvarado L."/>
            <person name="Chapman S.B."/>
            <person name="Gainer-Dewar J."/>
            <person name="Goldberg J."/>
            <person name="Griggs A."/>
            <person name="Gujja S."/>
            <person name="Hansen M."/>
            <person name="Howarth C."/>
            <person name="Imamovic A."/>
            <person name="Larimer J."/>
            <person name="Murphy C."/>
            <person name="Naylor J."/>
            <person name="Pearson M."/>
            <person name="Poon T.W."/>
            <person name="Priest M."/>
            <person name="Roberts A."/>
            <person name="Saif S."/>
            <person name="Shea T."/>
            <person name="Sykes S."/>
            <person name="Wortman J."/>
            <person name="Nusbaum C."/>
            <person name="Birren B."/>
        </authorList>
    </citation>
    <scope>NUCLEOTIDE SEQUENCE [LARGE SCALE GENOMIC DNA]</scope>
    <source>
        <strain evidence="2 3">TKK-01-0051</strain>
    </source>
</reference>
<evidence type="ECO:0000313" key="3">
    <source>
        <dbReference type="Proteomes" id="UP000025947"/>
    </source>
</evidence>
<sequence length="461" mass="49618">MSEPDRLTLVLRYADLGIATYASLRIVGQPSRTVTWVLEEPLLLAALQELTAALPEPHGAESRRDAIERALATGPFTRPDTELTVAYILGVLLIGTPGWQLLAECAASPRAVLFVSPSARLARAPWGLLAIPKSGPSKEELVRARQDAITASGRAAAQIPWRLADIDELTDGHRLMELVEVLMAVPPNIVHSPRTPARWDARREGPPLLVLDPRVPGQRPDSALGSVLGRPAPHTPVARHFAGLIERRPVLPRTDTVLELFRRHDADRAWLGEQLAQTPCRLLYVGHASSADDRHDQGTRADRAALHLADTAAIPGDANAIGDHRPLTASDLMALRLPMPPRVALLACGSGGDYQFDEATGLVAALILNGAQLVTATLWSLPTTAAYRQFAELSGAPGPEPADPMAELVAAVDAAHDAAPEAGCAVNRWQREQLRRWRDGDPGASPLYWAALVTFAVDGER</sequence>
<dbReference type="Proteomes" id="UP000025947">
    <property type="component" value="Unassembled WGS sequence"/>
</dbReference>
<dbReference type="Pfam" id="PF12770">
    <property type="entry name" value="CHAT"/>
    <property type="match status" value="1"/>
</dbReference>
<dbReference type="EMBL" id="JLXW01000013">
    <property type="protein sequence ID" value="KBZ57023.1"/>
    <property type="molecule type" value="Genomic_DNA"/>
</dbReference>
<name>A0A051TJU3_9MYCO</name>
<dbReference type="HOGENOM" id="CLU_647018_0_0_11"/>
<accession>A0A051TJU3</accession>
<organism evidence="2 3">
    <name type="scientific">Mycobacterium [tuberculosis] TKK-01-0051</name>
    <dbReference type="NCBI Taxonomy" id="1324261"/>
    <lineage>
        <taxon>Bacteria</taxon>
        <taxon>Bacillati</taxon>
        <taxon>Actinomycetota</taxon>
        <taxon>Actinomycetes</taxon>
        <taxon>Mycobacteriales</taxon>
        <taxon>Mycobacteriaceae</taxon>
        <taxon>Mycobacterium</taxon>
        <taxon>Mycobacterium avium complex (MAC)</taxon>
    </lineage>
</organism>
<protein>
    <recommendedName>
        <fullName evidence="1">CHAT domain-containing protein</fullName>
    </recommendedName>
</protein>
<feature type="domain" description="CHAT" evidence="1">
    <location>
        <begin position="108"/>
        <end position="452"/>
    </location>
</feature>
<comment type="caution">
    <text evidence="2">The sequence shown here is derived from an EMBL/GenBank/DDBJ whole genome shotgun (WGS) entry which is preliminary data.</text>
</comment>
<dbReference type="AlphaFoldDB" id="A0A051TJU3"/>
<evidence type="ECO:0000313" key="2">
    <source>
        <dbReference type="EMBL" id="KBZ57023.1"/>
    </source>
</evidence>
<gene>
    <name evidence="2" type="ORF">K875_05540</name>
</gene>
<dbReference type="InterPro" id="IPR024983">
    <property type="entry name" value="CHAT_dom"/>
</dbReference>
<dbReference type="RefSeq" id="WP_044488854.1">
    <property type="nucleotide sequence ID" value="NZ_KK328284.1"/>
</dbReference>
<keyword evidence="3" id="KW-1185">Reference proteome</keyword>
<dbReference type="PATRIC" id="fig|1324261.3.peg.5580"/>